<keyword evidence="4" id="KW-0460">Magnesium</keyword>
<dbReference type="GO" id="GO:0003924">
    <property type="term" value="F:GTPase activity"/>
    <property type="evidence" value="ECO:0007669"/>
    <property type="project" value="UniProtKB-UniRule"/>
</dbReference>
<dbReference type="NCBIfam" id="TIGR03156">
    <property type="entry name" value="GTP_HflX"/>
    <property type="match status" value="1"/>
</dbReference>
<dbReference type="RefSeq" id="WP_044038925.1">
    <property type="nucleotide sequence ID" value="NZ_HG917868.1"/>
</dbReference>
<keyword evidence="10" id="KW-1185">Reference proteome</keyword>
<dbReference type="CDD" id="cd01878">
    <property type="entry name" value="HflX"/>
    <property type="match status" value="1"/>
</dbReference>
<dbReference type="AlphaFoldDB" id="W6SHK6"/>
<evidence type="ECO:0000259" key="8">
    <source>
        <dbReference type="PROSITE" id="PS51705"/>
    </source>
</evidence>
<dbReference type="HAMAP" id="MF_00900">
    <property type="entry name" value="GTPase_HflX"/>
    <property type="match status" value="1"/>
</dbReference>
<dbReference type="KEGG" id="clt:CM240_2027"/>
<evidence type="ECO:0000256" key="6">
    <source>
        <dbReference type="HAMAP-Rule" id="MF_00900"/>
    </source>
</evidence>
<proteinExistence type="inferred from homology"/>
<dbReference type="PROSITE" id="PS51705">
    <property type="entry name" value="G_HFLX"/>
    <property type="match status" value="1"/>
</dbReference>
<dbReference type="GO" id="GO:0005737">
    <property type="term" value="C:cytoplasm"/>
    <property type="evidence" value="ECO:0007669"/>
    <property type="project" value="UniProtKB-SubCell"/>
</dbReference>
<dbReference type="NCBIfam" id="TIGR00231">
    <property type="entry name" value="small_GTP"/>
    <property type="match status" value="1"/>
</dbReference>
<sequence length="595" mass="67030">MIYGNLEGIKNSYINELEELYNIKVPKKEFITEEIISVMCKITELINREVSISINRKGDILGISVGNAESVELPVIDIKEKSLSGVRVVHTHPSGNSHLSVIDISALLKLKLDVMAAIGVKDGKAKDISLGFCGVYENNLVVEKKYNNTIEEILRFDYLDKVHYIEETLKSSEIKEVEEEKAILVSTDSEEMLDELEELAFACNVTVVYKVLQKKSKIEAATFIGSGKAEEISLLRQVYDANVIIFDDELSGAQVKNLESIIGAKVIDRTTLILDIFARRAKTREAKIQVELAQLKYRSARLLGLGVVMSRTGAGIGTRGPGEKKLEIDKRKIRENIHDLNKELEKIRKNRSVQREKRNKANMPKISLVGYTNAGKSTLRNLLAIKYAKDSTLNKENVFAENMLFATLDVTTRAIELKDRRIAALTDTVGFVRKLPHDLVAAFKSTLEEVTYSDLLLHVVDGSSDAVFEQIKAVEEVLVELNANDKPQILVINKIDIIDEDQVSKLEEKFNYLPIVKISAKNEINIENLMEKITEVIPSTMRKVEYLIPYTDSSAVSYIHRTSIVEEEEYLEDGTRIVATVDEEVFNKTTNYIKK</sequence>
<evidence type="ECO:0000256" key="3">
    <source>
        <dbReference type="ARBA" id="ARBA00022741"/>
    </source>
</evidence>
<comment type="function">
    <text evidence="6">GTPase that associates with the 50S ribosomal subunit and may have a role during protein synthesis or ribosome biogenesis.</text>
</comment>
<evidence type="ECO:0000313" key="10">
    <source>
        <dbReference type="Proteomes" id="UP000019426"/>
    </source>
</evidence>
<dbReference type="PANTHER" id="PTHR10229:SF0">
    <property type="entry name" value="GTP-BINDING PROTEIN 6-RELATED"/>
    <property type="match status" value="1"/>
</dbReference>
<organism evidence="9 10">
    <name type="scientific">Clostridium bornimense</name>
    <dbReference type="NCBI Taxonomy" id="1216932"/>
    <lineage>
        <taxon>Bacteria</taxon>
        <taxon>Bacillati</taxon>
        <taxon>Bacillota</taxon>
        <taxon>Clostridia</taxon>
        <taxon>Eubacteriales</taxon>
        <taxon>Clostridiaceae</taxon>
        <taxon>Clostridium</taxon>
    </lineage>
</organism>
<dbReference type="GO" id="GO:0005525">
    <property type="term" value="F:GTP binding"/>
    <property type="evidence" value="ECO:0007669"/>
    <property type="project" value="UniProtKB-UniRule"/>
</dbReference>
<name>W6SHK6_9CLOT</name>
<keyword evidence="3 6" id="KW-0547">Nucleotide-binding</keyword>
<dbReference type="InterPro" id="IPR027417">
    <property type="entry name" value="P-loop_NTPase"/>
</dbReference>
<evidence type="ECO:0000256" key="1">
    <source>
        <dbReference type="ARBA" id="ARBA00022490"/>
    </source>
</evidence>
<keyword evidence="1 6" id="KW-0963">Cytoplasm</keyword>
<dbReference type="Pfam" id="PF01926">
    <property type="entry name" value="MMR_HSR1"/>
    <property type="match status" value="1"/>
</dbReference>
<dbReference type="HOGENOM" id="CLU_019597_7_1_9"/>
<comment type="subunit">
    <text evidence="6">Monomer. Associates with the 50S ribosomal subunit.</text>
</comment>
<feature type="domain" description="Hflx-type G" evidence="8">
    <location>
        <begin position="364"/>
        <end position="541"/>
    </location>
</feature>
<evidence type="ECO:0000313" key="9">
    <source>
        <dbReference type="EMBL" id="CDM69185.1"/>
    </source>
</evidence>
<dbReference type="InterPro" id="IPR016496">
    <property type="entry name" value="GTPase_HflX"/>
</dbReference>
<dbReference type="Gene3D" id="3.40.50.300">
    <property type="entry name" value="P-loop containing nucleotide triphosphate hydrolases"/>
    <property type="match status" value="1"/>
</dbReference>
<dbReference type="InterPro" id="IPR030394">
    <property type="entry name" value="G_HFLX_dom"/>
</dbReference>
<dbReference type="Pfam" id="PF16360">
    <property type="entry name" value="GTP-bdg_M"/>
    <property type="match status" value="1"/>
</dbReference>
<dbReference type="Gene3D" id="6.10.250.2860">
    <property type="match status" value="1"/>
</dbReference>
<comment type="similarity">
    <text evidence="6">Belongs to the TRAFAC class OBG-HflX-like GTPase superfamily. HflX GTPase family.</text>
</comment>
<dbReference type="STRING" id="1216932.CM240_2027"/>
<dbReference type="InterPro" id="IPR005225">
    <property type="entry name" value="Small_GTP-bd"/>
</dbReference>
<dbReference type="PATRIC" id="fig|1216932.3.peg.2027"/>
<dbReference type="SUPFAM" id="SSF52540">
    <property type="entry name" value="P-loop containing nucleoside triphosphate hydrolases"/>
    <property type="match status" value="1"/>
</dbReference>
<dbReference type="PANTHER" id="PTHR10229">
    <property type="entry name" value="GTP-BINDING PROTEIN HFLX"/>
    <property type="match status" value="1"/>
</dbReference>
<dbReference type="Gene3D" id="3.40.50.11060">
    <property type="entry name" value="GTPase HflX, N-terminal domain"/>
    <property type="match status" value="1"/>
</dbReference>
<dbReference type="FunFam" id="3.40.50.11060:FF:000001">
    <property type="entry name" value="GTPase HflX"/>
    <property type="match status" value="1"/>
</dbReference>
<evidence type="ECO:0000256" key="5">
    <source>
        <dbReference type="ARBA" id="ARBA00023134"/>
    </source>
</evidence>
<dbReference type="eggNOG" id="COG2262">
    <property type="taxonomic scope" value="Bacteria"/>
</dbReference>
<dbReference type="InterPro" id="IPR042108">
    <property type="entry name" value="GTPase_HflX_N_sf"/>
</dbReference>
<dbReference type="Proteomes" id="UP000019426">
    <property type="component" value="Chromosome M2/40_rep1"/>
</dbReference>
<comment type="subcellular location">
    <subcellularLocation>
        <location evidence="6">Cytoplasm</location>
    </subcellularLocation>
    <text evidence="6">May associate with membranes.</text>
</comment>
<evidence type="ECO:0000256" key="2">
    <source>
        <dbReference type="ARBA" id="ARBA00022723"/>
    </source>
</evidence>
<reference evidence="9 10" key="1">
    <citation type="submission" date="2013-11" db="EMBL/GenBank/DDBJ databases">
        <title>Complete genome sequence of Clostridum sp. M2/40.</title>
        <authorList>
            <person name="Wibberg D."/>
            <person name="Puehler A."/>
            <person name="Schlueter A."/>
        </authorList>
    </citation>
    <scope>NUCLEOTIDE SEQUENCE [LARGE SCALE GENOMIC DNA]</scope>
    <source>
        <strain evidence="10">M2/40</strain>
    </source>
</reference>
<dbReference type="EMBL" id="HG917868">
    <property type="protein sequence ID" value="CDM69185.1"/>
    <property type="molecule type" value="Genomic_DNA"/>
</dbReference>
<dbReference type="GO" id="GO:0046872">
    <property type="term" value="F:metal ion binding"/>
    <property type="evidence" value="ECO:0007669"/>
    <property type="project" value="UniProtKB-KW"/>
</dbReference>
<keyword evidence="7" id="KW-0175">Coiled coil</keyword>
<dbReference type="GO" id="GO:0043022">
    <property type="term" value="F:ribosome binding"/>
    <property type="evidence" value="ECO:0007669"/>
    <property type="project" value="TreeGrafter"/>
</dbReference>
<feature type="coiled-coil region" evidence="7">
    <location>
        <begin position="323"/>
        <end position="357"/>
    </location>
</feature>
<dbReference type="OrthoDB" id="9812272at2"/>
<dbReference type="PRINTS" id="PR00449">
    <property type="entry name" value="RASTRNSFRMNG"/>
</dbReference>
<keyword evidence="2" id="KW-0479">Metal-binding</keyword>
<dbReference type="InterPro" id="IPR032305">
    <property type="entry name" value="GTP-bd_M"/>
</dbReference>
<accession>W6SHK6</accession>
<dbReference type="InterPro" id="IPR025121">
    <property type="entry name" value="GTPase_HflX_N"/>
</dbReference>
<dbReference type="Pfam" id="PF13167">
    <property type="entry name" value="GTP-bdg_N"/>
    <property type="match status" value="1"/>
</dbReference>
<evidence type="ECO:0000256" key="4">
    <source>
        <dbReference type="ARBA" id="ARBA00022842"/>
    </source>
</evidence>
<gene>
    <name evidence="6" type="primary">hflX</name>
    <name evidence="9" type="ORF">CM240_2027</name>
</gene>
<protein>
    <recommendedName>
        <fullName evidence="6">GTPase HflX</fullName>
    </recommendedName>
    <alternativeName>
        <fullName evidence="6">GTP-binding protein HflX</fullName>
    </alternativeName>
</protein>
<evidence type="ECO:0000256" key="7">
    <source>
        <dbReference type="SAM" id="Coils"/>
    </source>
</evidence>
<dbReference type="InterPro" id="IPR006073">
    <property type="entry name" value="GTP-bd"/>
</dbReference>
<keyword evidence="5 6" id="KW-0342">GTP-binding</keyword>